<accession>A0A2D4PB33</accession>
<name>A0A2D4PB33_MICSU</name>
<feature type="region of interest" description="Disordered" evidence="1">
    <location>
        <begin position="300"/>
        <end position="373"/>
    </location>
</feature>
<feature type="compositionally biased region" description="Basic residues" evidence="1">
    <location>
        <begin position="344"/>
        <end position="361"/>
    </location>
</feature>
<feature type="compositionally biased region" description="Polar residues" evidence="1">
    <location>
        <begin position="323"/>
        <end position="332"/>
    </location>
</feature>
<dbReference type="AlphaFoldDB" id="A0A2D4PB33"/>
<keyword evidence="2" id="KW-1133">Transmembrane helix</keyword>
<dbReference type="EMBL" id="IACN01066403">
    <property type="protein sequence ID" value="LAB55235.1"/>
    <property type="molecule type" value="Transcribed_RNA"/>
</dbReference>
<reference evidence="3" key="2">
    <citation type="submission" date="2017-11" db="EMBL/GenBank/DDBJ databases">
        <title>Coralsnake Venomics: Analyses of Venom Gland Transcriptomes and Proteomes of Six Brazilian Taxa.</title>
        <authorList>
            <person name="Aird S.D."/>
            <person name="Jorge da Silva N."/>
            <person name="Qiu L."/>
            <person name="Villar-Briones A."/>
            <person name="Aparecida-Saddi V."/>
            <person name="Campos-Telles M.P."/>
            <person name="Grau M."/>
            <person name="Mikheyev A.S."/>
        </authorList>
    </citation>
    <scope>NUCLEOTIDE SEQUENCE</scope>
    <source>
        <tissue evidence="3">Venom_gland</tissue>
    </source>
</reference>
<evidence type="ECO:0000256" key="2">
    <source>
        <dbReference type="SAM" id="Phobius"/>
    </source>
</evidence>
<protein>
    <submittedName>
        <fullName evidence="3">Uncharacterized protein</fullName>
    </submittedName>
</protein>
<evidence type="ECO:0000256" key="1">
    <source>
        <dbReference type="SAM" id="MobiDB-lite"/>
    </source>
</evidence>
<keyword evidence="2" id="KW-0812">Transmembrane</keyword>
<organism evidence="3">
    <name type="scientific">Micrurus surinamensis</name>
    <name type="common">Surinam coral snake</name>
    <dbReference type="NCBI Taxonomy" id="129470"/>
    <lineage>
        <taxon>Eukaryota</taxon>
        <taxon>Metazoa</taxon>
        <taxon>Chordata</taxon>
        <taxon>Craniata</taxon>
        <taxon>Vertebrata</taxon>
        <taxon>Euteleostomi</taxon>
        <taxon>Lepidosauria</taxon>
        <taxon>Squamata</taxon>
        <taxon>Bifurcata</taxon>
        <taxon>Unidentata</taxon>
        <taxon>Episquamata</taxon>
        <taxon>Toxicofera</taxon>
        <taxon>Serpentes</taxon>
        <taxon>Colubroidea</taxon>
        <taxon>Elapidae</taxon>
        <taxon>Elapinae</taxon>
        <taxon>Micrurus</taxon>
    </lineage>
</organism>
<evidence type="ECO:0000313" key="3">
    <source>
        <dbReference type="EMBL" id="LAB55235.1"/>
    </source>
</evidence>
<proteinExistence type="predicted"/>
<feature type="compositionally biased region" description="Low complexity" evidence="1">
    <location>
        <begin position="306"/>
        <end position="319"/>
    </location>
</feature>
<feature type="transmembrane region" description="Helical" evidence="2">
    <location>
        <begin position="6"/>
        <end position="31"/>
    </location>
</feature>
<reference evidence="3" key="1">
    <citation type="submission" date="2017-07" db="EMBL/GenBank/DDBJ databases">
        <authorList>
            <person name="Mikheyev A."/>
            <person name="Grau M."/>
        </authorList>
    </citation>
    <scope>NUCLEOTIDE SEQUENCE</scope>
    <source>
        <tissue evidence="3">Venom_gland</tissue>
    </source>
</reference>
<dbReference type="SUPFAM" id="SSF54768">
    <property type="entry name" value="dsRNA-binding domain-like"/>
    <property type="match status" value="1"/>
</dbReference>
<keyword evidence="2" id="KW-0472">Membrane</keyword>
<sequence length="373" mass="41093">MLKSPVILYLYTYTYTHIYAYNILLFNFIFLKKGTQMLKEILKIDASATPEGKTNEISPSTCKQDSFEPASQCRHPQKIVDFMNKSNIGGSQNIQAMGKGSYPPLGTPNTISTAVSELSRICSLVGILQPDFSFLRTPQTMTVCQVKLSNGLLVHGPQCHSQHEAKEKAAFFALQQLSSIGMNFAMPPQQPLPPPPIFPNYQPLGNLMAPRSIPPVFNQQQTANIFPSSFPAFGSVQWGAPMPVHNKSYYTGSYPGSAYPATIPVGTHNQFIPLQVMKKTAANKINFESKEFQTSLQEAQLRNDQSISDSTISSDISSDPLRPSQTVQSAPSFQEKMVSPNSRVPHKKSTPNVSTKRKPRKLAVNFGASKSSE</sequence>